<dbReference type="InParanoid" id="A0A1B1ADU9"/>
<evidence type="ECO:0000259" key="5">
    <source>
        <dbReference type="PROSITE" id="PS51891"/>
    </source>
</evidence>
<gene>
    <name evidence="6" type="ORF">ATE48_01775</name>
</gene>
<dbReference type="PANTHER" id="PTHR33337">
    <property type="entry name" value="GFA DOMAIN-CONTAINING PROTEIN"/>
    <property type="match status" value="1"/>
</dbReference>
<evidence type="ECO:0000313" key="7">
    <source>
        <dbReference type="Proteomes" id="UP000092498"/>
    </source>
</evidence>
<dbReference type="AlphaFoldDB" id="A0A1B1ADU9"/>
<dbReference type="GO" id="GO:0046872">
    <property type="term" value="F:metal ion binding"/>
    <property type="evidence" value="ECO:0007669"/>
    <property type="project" value="UniProtKB-KW"/>
</dbReference>
<comment type="similarity">
    <text evidence="1">Belongs to the Gfa family.</text>
</comment>
<dbReference type="SUPFAM" id="SSF51316">
    <property type="entry name" value="Mss4-like"/>
    <property type="match status" value="1"/>
</dbReference>
<dbReference type="OrthoDB" id="9807246at2"/>
<keyword evidence="3" id="KW-0862">Zinc</keyword>
<keyword evidence="7" id="KW-1185">Reference proteome</keyword>
<evidence type="ECO:0000256" key="3">
    <source>
        <dbReference type="ARBA" id="ARBA00022833"/>
    </source>
</evidence>
<feature type="domain" description="CENP-V/GFA" evidence="5">
    <location>
        <begin position="2"/>
        <end position="112"/>
    </location>
</feature>
<dbReference type="Gene3D" id="3.90.1590.10">
    <property type="entry name" value="glutathione-dependent formaldehyde- activating enzyme (gfa)"/>
    <property type="match status" value="1"/>
</dbReference>
<keyword evidence="2" id="KW-0479">Metal-binding</keyword>
<evidence type="ECO:0000313" key="6">
    <source>
        <dbReference type="EMBL" id="ANP44739.1"/>
    </source>
</evidence>
<dbReference type="EMBL" id="CP013244">
    <property type="protein sequence ID" value="ANP44739.1"/>
    <property type="molecule type" value="Genomic_DNA"/>
</dbReference>
<evidence type="ECO:0000256" key="4">
    <source>
        <dbReference type="ARBA" id="ARBA00023239"/>
    </source>
</evidence>
<dbReference type="PROSITE" id="PS51891">
    <property type="entry name" value="CENP_V_GFA"/>
    <property type="match status" value="1"/>
</dbReference>
<dbReference type="KEGG" id="cbot:ATE48_01775"/>
<protein>
    <recommendedName>
        <fullName evidence="5">CENP-V/GFA domain-containing protein</fullName>
    </recommendedName>
</protein>
<dbReference type="PANTHER" id="PTHR33337:SF40">
    <property type="entry name" value="CENP-V_GFA DOMAIN-CONTAINING PROTEIN-RELATED"/>
    <property type="match status" value="1"/>
</dbReference>
<sequence length="137" mass="15086">MIEARCGCGALRVQVEGEREAVVACSCDDCRRRSGSAFGMGVYYPRAALSFVGEPGAYTRPTDSGNTFTTFFCPTCGTSLYWHGSRDPSRVGIAVGCFEPAEQFAPDRSVYDVNKQRWVDFGDIPGFERGRDSTRTR</sequence>
<keyword evidence="4" id="KW-0456">Lyase</keyword>
<dbReference type="Pfam" id="PF04828">
    <property type="entry name" value="GFA"/>
    <property type="match status" value="1"/>
</dbReference>
<accession>A0A1B1ADU9</accession>
<proteinExistence type="inferred from homology"/>
<evidence type="ECO:0000256" key="2">
    <source>
        <dbReference type="ARBA" id="ARBA00022723"/>
    </source>
</evidence>
<dbReference type="STRING" id="1759059.ATE48_01775"/>
<organism evidence="6 7">
    <name type="scientific">Candidatus Viadribacter manganicus</name>
    <dbReference type="NCBI Taxonomy" id="1759059"/>
    <lineage>
        <taxon>Bacteria</taxon>
        <taxon>Pseudomonadati</taxon>
        <taxon>Pseudomonadota</taxon>
        <taxon>Alphaproteobacteria</taxon>
        <taxon>Hyphomonadales</taxon>
        <taxon>Hyphomonadaceae</taxon>
        <taxon>Candidatus Viadribacter</taxon>
    </lineage>
</organism>
<dbReference type="Proteomes" id="UP000092498">
    <property type="component" value="Chromosome"/>
</dbReference>
<reference evidence="6 7" key="1">
    <citation type="submission" date="2015-11" db="EMBL/GenBank/DDBJ databases">
        <title>Whole-Genome Sequence of Candidatus Oderbacter manganicum from the National Park Lower Oder Valley, Germany.</title>
        <authorList>
            <person name="Braun B."/>
            <person name="Liere K."/>
            <person name="Szewzyk U."/>
        </authorList>
    </citation>
    <scope>NUCLEOTIDE SEQUENCE [LARGE SCALE GENOMIC DNA]</scope>
    <source>
        <strain evidence="6 7">OTSz_A_272</strain>
    </source>
</reference>
<dbReference type="GO" id="GO:0016846">
    <property type="term" value="F:carbon-sulfur lyase activity"/>
    <property type="evidence" value="ECO:0007669"/>
    <property type="project" value="InterPro"/>
</dbReference>
<evidence type="ECO:0000256" key="1">
    <source>
        <dbReference type="ARBA" id="ARBA00005495"/>
    </source>
</evidence>
<dbReference type="InterPro" id="IPR011057">
    <property type="entry name" value="Mss4-like_sf"/>
</dbReference>
<name>A0A1B1ADU9_9PROT</name>
<dbReference type="InterPro" id="IPR006913">
    <property type="entry name" value="CENP-V/GFA"/>
</dbReference>